<accession>A0ABU9Y0X3</accession>
<reference evidence="1 2" key="1">
    <citation type="submission" date="2024-05" db="EMBL/GenBank/DDBJ databases">
        <authorList>
            <person name="Liu Q."/>
            <person name="Xin Y.-H."/>
        </authorList>
    </citation>
    <scope>NUCLEOTIDE SEQUENCE [LARGE SCALE GENOMIC DNA]</scope>
    <source>
        <strain evidence="1 2">CGMCC 1.10181</strain>
    </source>
</reference>
<comment type="caution">
    <text evidence="1">The sequence shown here is derived from an EMBL/GenBank/DDBJ whole genome shotgun (WGS) entry which is preliminary data.</text>
</comment>
<protein>
    <submittedName>
        <fullName evidence="1">Uncharacterized protein</fullName>
    </submittedName>
</protein>
<keyword evidence="2" id="KW-1185">Reference proteome</keyword>
<dbReference type="RefSeq" id="WP_343887278.1">
    <property type="nucleotide sequence ID" value="NZ_BAAAEH010000002.1"/>
</dbReference>
<name>A0ABU9Y0X3_9SPHN</name>
<dbReference type="Proteomes" id="UP001419910">
    <property type="component" value="Unassembled WGS sequence"/>
</dbReference>
<gene>
    <name evidence="1" type="ORF">ABC974_07295</name>
</gene>
<sequence length="255" mass="28022">MALTPDEILALKIGDRSVGEALESAIQSGAVRQGADGLLELPGGPRRSYFAFIDNGPAMNCVFLNSFLFSQVYRKAAVPKGCEPCYKVKLVPRSLRELVALYEVARAIPCGSKWGVDFFNPHSQNLYAGYFFVDGLEAARALVPLVREAIAGNAKIGDDLPIVIKRGCSNYEVALGPSESYSFRPELSEIESYLQTRWRPPKLSTKSLAEILYGTWVPFAFQIGDDSYLDFTGGKPLHRKTQTYDLTEAVPAQDG</sequence>
<evidence type="ECO:0000313" key="1">
    <source>
        <dbReference type="EMBL" id="MEN2789423.1"/>
    </source>
</evidence>
<organism evidence="1 2">
    <name type="scientific">Sphingomonas oligophenolica</name>
    <dbReference type="NCBI Taxonomy" id="301154"/>
    <lineage>
        <taxon>Bacteria</taxon>
        <taxon>Pseudomonadati</taxon>
        <taxon>Pseudomonadota</taxon>
        <taxon>Alphaproteobacteria</taxon>
        <taxon>Sphingomonadales</taxon>
        <taxon>Sphingomonadaceae</taxon>
        <taxon>Sphingomonas</taxon>
    </lineage>
</organism>
<proteinExistence type="predicted"/>
<evidence type="ECO:0000313" key="2">
    <source>
        <dbReference type="Proteomes" id="UP001419910"/>
    </source>
</evidence>
<dbReference type="EMBL" id="JBDIME010000004">
    <property type="protein sequence ID" value="MEN2789423.1"/>
    <property type="molecule type" value="Genomic_DNA"/>
</dbReference>